<dbReference type="AlphaFoldDB" id="A0AAW6U2M1"/>
<accession>A0AAW6U2M1</accession>
<organism evidence="4 5">
    <name type="scientific">Anaerobaca lacustris</name>
    <dbReference type="NCBI Taxonomy" id="3044600"/>
    <lineage>
        <taxon>Bacteria</taxon>
        <taxon>Pseudomonadati</taxon>
        <taxon>Planctomycetota</taxon>
        <taxon>Phycisphaerae</taxon>
        <taxon>Sedimentisphaerales</taxon>
        <taxon>Anaerobacaceae</taxon>
        <taxon>Anaerobaca</taxon>
    </lineage>
</organism>
<keyword evidence="2" id="KW-0808">Transferase</keyword>
<dbReference type="Gene3D" id="2.115.10.20">
    <property type="entry name" value="Glycosyl hydrolase domain, family 43"/>
    <property type="match status" value="1"/>
</dbReference>
<sequence>MAAGPLAVKRSPVRLTADASLTITRLFWPGTDRARNVIERVDTLDDEQVRRLLDATREDFAHLHDGIENIFLAHYEQVAKRVEMPADATRERKLYIGACFTLEYAFASAAMFNPSMTPAIDQSGLEPGSLRFVMSLRAVGEGHLSSIVFRRGIVKAGGDIVMEPPGPYHEPLRRAEYERFSKAKFRVKLAELGVRDAIMEVVLRRLGERFTADELREAINGPQALIDGLLRPDSESAGFEWLAGCDYDIEASPEGSITEVVLFPICEAESQGMEDMRIVRFTDDDGSVRYYGTYTAYNGRQTLPQIVEMPELNVARVRTLHGRCARNKGLALFPRKVGGHYMMSGRIDGENLFILQSDNIHVWDEAVKVQEPQFPWEVIQVGNCGSPIETEAGWLLLTHGVGPMRRYCIGATLLDRDDPTRLLGRLAEPLLMPTAEERKGYVPNVVYSCGGLVHNGLLVIPYGISDAATGFATVSLDDLLARLV</sequence>
<dbReference type="InterPro" id="IPR007184">
    <property type="entry name" value="Mannoside_phosphorylase"/>
</dbReference>
<dbReference type="PANTHER" id="PTHR34106">
    <property type="entry name" value="GLYCOSIDASE"/>
    <property type="match status" value="1"/>
</dbReference>
<keyword evidence="1" id="KW-0328">Glycosyltransferase</keyword>
<comment type="caution">
    <text evidence="4">The sequence shown here is derived from an EMBL/GenBank/DDBJ whole genome shotgun (WGS) entry which is preliminary data.</text>
</comment>
<keyword evidence="5" id="KW-1185">Reference proteome</keyword>
<evidence type="ECO:0000256" key="1">
    <source>
        <dbReference type="ARBA" id="ARBA00022676"/>
    </source>
</evidence>
<dbReference type="RefSeq" id="WP_349245781.1">
    <property type="nucleotide sequence ID" value="NZ_JASCXX010000019.1"/>
</dbReference>
<dbReference type="GO" id="GO:0016757">
    <property type="term" value="F:glycosyltransferase activity"/>
    <property type="evidence" value="ECO:0007669"/>
    <property type="project" value="UniProtKB-KW"/>
</dbReference>
<protein>
    <recommendedName>
        <fullName evidence="6">Glycosidase</fullName>
    </recommendedName>
</protein>
<dbReference type="Pfam" id="PF04041">
    <property type="entry name" value="Glyco_hydro_130"/>
    <property type="match status" value="1"/>
</dbReference>
<dbReference type="CDD" id="cd18613">
    <property type="entry name" value="GH130"/>
    <property type="match status" value="1"/>
</dbReference>
<reference evidence="4" key="1">
    <citation type="submission" date="2023-05" db="EMBL/GenBank/DDBJ databases">
        <title>Anaerotaeda fermentans gen. nov., sp. nov., a novel anaerobic planctomycete of the new family within the order Sedimentisphaerales isolated from Taman Peninsula, Russia.</title>
        <authorList>
            <person name="Khomyakova M.A."/>
            <person name="Merkel A.Y."/>
            <person name="Slobodkin A.I."/>
        </authorList>
    </citation>
    <scope>NUCLEOTIDE SEQUENCE</scope>
    <source>
        <strain evidence="4">M17dextr</strain>
    </source>
</reference>
<dbReference type="EMBL" id="JASCXX010000019">
    <property type="protein sequence ID" value="MDI6450371.1"/>
    <property type="molecule type" value="Genomic_DNA"/>
</dbReference>
<dbReference type="PANTHER" id="PTHR34106:SF4">
    <property type="entry name" value="BLL5143 PROTEIN"/>
    <property type="match status" value="1"/>
</dbReference>
<evidence type="ECO:0000313" key="5">
    <source>
        <dbReference type="Proteomes" id="UP001431776"/>
    </source>
</evidence>
<dbReference type="InterPro" id="IPR023296">
    <property type="entry name" value="Glyco_hydro_beta-prop_sf"/>
</dbReference>
<evidence type="ECO:0000256" key="3">
    <source>
        <dbReference type="ARBA" id="ARBA00024356"/>
    </source>
</evidence>
<comment type="similarity">
    <text evidence="3">Belongs to the glycosyl hydrolase 130 family.</text>
</comment>
<dbReference type="Proteomes" id="UP001431776">
    <property type="component" value="Unassembled WGS sequence"/>
</dbReference>
<evidence type="ECO:0008006" key="6">
    <source>
        <dbReference type="Google" id="ProtNLM"/>
    </source>
</evidence>
<gene>
    <name evidence="4" type="ORF">QJ522_15020</name>
</gene>
<name>A0AAW6U2M1_9BACT</name>
<proteinExistence type="inferred from homology"/>
<evidence type="ECO:0000256" key="2">
    <source>
        <dbReference type="ARBA" id="ARBA00022679"/>
    </source>
</evidence>
<evidence type="ECO:0000313" key="4">
    <source>
        <dbReference type="EMBL" id="MDI6450371.1"/>
    </source>
</evidence>
<dbReference type="SUPFAM" id="SSF75005">
    <property type="entry name" value="Arabinanase/levansucrase/invertase"/>
    <property type="match status" value="1"/>
</dbReference>